<keyword evidence="2" id="KW-0732">Signal</keyword>
<feature type="chain" id="PRO_5045651385" evidence="2">
    <location>
        <begin position="28"/>
        <end position="264"/>
    </location>
</feature>
<sequence>MKLKRSNKLAVVLLAMFMLVPWSQAAAAEMYTYNFDKIEVVYAAEFKMYPTAAAQDHWLTQLAGGTDKPIEVMYGMVHLYNGERFIEEQFIKMSGEGGSERFLSNSMRNDFYDSAYTVKRQTSVQFWSGKKLEGKDVVKDFGEPLKSVTLIQSFDPQGNVTGFQLNAQPLVQKGTDWDPFSNYVSTYSSDPNSVNQAGTINGKQVESEPAQPSTEEPKKEEPKAGEQPSQAIEAPKTEAPSTGTSEGTGNEAAEPEQMKGGASA</sequence>
<dbReference type="Proteomes" id="UP001589747">
    <property type="component" value="Unassembled WGS sequence"/>
</dbReference>
<keyword evidence="4" id="KW-1185">Reference proteome</keyword>
<organism evidence="3 4">
    <name type="scientific">Paenibacillus aurantiacus</name>
    <dbReference type="NCBI Taxonomy" id="1936118"/>
    <lineage>
        <taxon>Bacteria</taxon>
        <taxon>Bacillati</taxon>
        <taxon>Bacillota</taxon>
        <taxon>Bacilli</taxon>
        <taxon>Bacillales</taxon>
        <taxon>Paenibacillaceae</taxon>
        <taxon>Paenibacillus</taxon>
    </lineage>
</organism>
<evidence type="ECO:0000256" key="2">
    <source>
        <dbReference type="SAM" id="SignalP"/>
    </source>
</evidence>
<evidence type="ECO:0000313" key="3">
    <source>
        <dbReference type="EMBL" id="MFB9328902.1"/>
    </source>
</evidence>
<reference evidence="3 4" key="1">
    <citation type="submission" date="2024-09" db="EMBL/GenBank/DDBJ databases">
        <authorList>
            <person name="Sun Q."/>
            <person name="Mori K."/>
        </authorList>
    </citation>
    <scope>NUCLEOTIDE SEQUENCE [LARGE SCALE GENOMIC DNA]</scope>
    <source>
        <strain evidence="3 4">TISTR 2452</strain>
    </source>
</reference>
<feature type="compositionally biased region" description="Polar residues" evidence="1">
    <location>
        <begin position="239"/>
        <end position="248"/>
    </location>
</feature>
<accession>A0ABV5KUI8</accession>
<protein>
    <submittedName>
        <fullName evidence="3">Uncharacterized protein</fullName>
    </submittedName>
</protein>
<feature type="compositionally biased region" description="Polar residues" evidence="1">
    <location>
        <begin position="182"/>
        <end position="214"/>
    </location>
</feature>
<feature type="compositionally biased region" description="Basic and acidic residues" evidence="1">
    <location>
        <begin position="215"/>
        <end position="224"/>
    </location>
</feature>
<proteinExistence type="predicted"/>
<evidence type="ECO:0000256" key="1">
    <source>
        <dbReference type="SAM" id="MobiDB-lite"/>
    </source>
</evidence>
<evidence type="ECO:0000313" key="4">
    <source>
        <dbReference type="Proteomes" id="UP001589747"/>
    </source>
</evidence>
<feature type="region of interest" description="Disordered" evidence="1">
    <location>
        <begin position="182"/>
        <end position="264"/>
    </location>
</feature>
<gene>
    <name evidence="3" type="ORF">ACFFSY_23450</name>
</gene>
<comment type="caution">
    <text evidence="3">The sequence shown here is derived from an EMBL/GenBank/DDBJ whole genome shotgun (WGS) entry which is preliminary data.</text>
</comment>
<dbReference type="EMBL" id="JBHMDO010000038">
    <property type="protein sequence ID" value="MFB9328902.1"/>
    <property type="molecule type" value="Genomic_DNA"/>
</dbReference>
<feature type="signal peptide" evidence="2">
    <location>
        <begin position="1"/>
        <end position="27"/>
    </location>
</feature>
<name>A0ABV5KUI8_9BACL</name>
<dbReference type="RefSeq" id="WP_377498658.1">
    <property type="nucleotide sequence ID" value="NZ_JBHMDO010000038.1"/>
</dbReference>